<feature type="transmembrane region" description="Helical" evidence="2">
    <location>
        <begin position="21"/>
        <end position="39"/>
    </location>
</feature>
<evidence type="ECO:0000256" key="1">
    <source>
        <dbReference type="SAM" id="MobiDB-lite"/>
    </source>
</evidence>
<feature type="transmembrane region" description="Helical" evidence="2">
    <location>
        <begin position="75"/>
        <end position="96"/>
    </location>
</feature>
<feature type="transmembrane region" description="Helical" evidence="2">
    <location>
        <begin position="151"/>
        <end position="177"/>
    </location>
</feature>
<dbReference type="AlphaFoldDB" id="A0A2I0KH65"/>
<evidence type="ECO:0000313" key="4">
    <source>
        <dbReference type="Proteomes" id="UP000233551"/>
    </source>
</evidence>
<organism evidence="3 4">
    <name type="scientific">Punica granatum</name>
    <name type="common">Pomegranate</name>
    <dbReference type="NCBI Taxonomy" id="22663"/>
    <lineage>
        <taxon>Eukaryota</taxon>
        <taxon>Viridiplantae</taxon>
        <taxon>Streptophyta</taxon>
        <taxon>Embryophyta</taxon>
        <taxon>Tracheophyta</taxon>
        <taxon>Spermatophyta</taxon>
        <taxon>Magnoliopsida</taxon>
        <taxon>eudicotyledons</taxon>
        <taxon>Gunneridae</taxon>
        <taxon>Pentapetalae</taxon>
        <taxon>rosids</taxon>
        <taxon>malvids</taxon>
        <taxon>Myrtales</taxon>
        <taxon>Lythraceae</taxon>
        <taxon>Punica</taxon>
    </lineage>
</organism>
<keyword evidence="2" id="KW-0812">Transmembrane</keyword>
<gene>
    <name evidence="3" type="ORF">CRG98_011754</name>
</gene>
<name>A0A2I0KH65_PUNGR</name>
<feature type="region of interest" description="Disordered" evidence="1">
    <location>
        <begin position="1"/>
        <end position="20"/>
    </location>
</feature>
<proteinExistence type="predicted"/>
<evidence type="ECO:0000313" key="3">
    <source>
        <dbReference type="EMBL" id="PKI67855.1"/>
    </source>
</evidence>
<evidence type="ECO:0000256" key="2">
    <source>
        <dbReference type="SAM" id="Phobius"/>
    </source>
</evidence>
<protein>
    <submittedName>
        <fullName evidence="3">Uncharacterized protein</fullName>
    </submittedName>
</protein>
<dbReference type="Proteomes" id="UP000233551">
    <property type="component" value="Unassembled WGS sequence"/>
</dbReference>
<comment type="caution">
    <text evidence="3">The sequence shown here is derived from an EMBL/GenBank/DDBJ whole genome shotgun (WGS) entry which is preliminary data.</text>
</comment>
<feature type="compositionally biased region" description="Low complexity" evidence="1">
    <location>
        <begin position="9"/>
        <end position="20"/>
    </location>
</feature>
<sequence>MHLRPTWNSIPSPSSSLSSSSSSYFSFPAMLILCFSFIYTPLSPSTFPSSFLLPSFFFSRALSSSGRYTEKDRETAISIVVAIAAAALSLLGSISFSNSGTSISLSLLSSLSLSLHYLDHHHYTTSPFTSIHSLLFPHRHLYLSTFHNSMIAVSLPLVISSSSSTTFLPFLPLFLVITTIL</sequence>
<keyword evidence="4" id="KW-1185">Reference proteome</keyword>
<keyword evidence="2" id="KW-0472">Membrane</keyword>
<dbReference type="EMBL" id="PGOL01000580">
    <property type="protein sequence ID" value="PKI67855.1"/>
    <property type="molecule type" value="Genomic_DNA"/>
</dbReference>
<reference evidence="3 4" key="1">
    <citation type="submission" date="2017-11" db="EMBL/GenBank/DDBJ databases">
        <title>De-novo sequencing of pomegranate (Punica granatum L.) genome.</title>
        <authorList>
            <person name="Akparov Z."/>
            <person name="Amiraslanov A."/>
            <person name="Hajiyeva S."/>
            <person name="Abbasov M."/>
            <person name="Kaur K."/>
            <person name="Hamwieh A."/>
            <person name="Solovyev V."/>
            <person name="Salamov A."/>
            <person name="Braich B."/>
            <person name="Kosarev P."/>
            <person name="Mahmoud A."/>
            <person name="Hajiyev E."/>
            <person name="Babayeva S."/>
            <person name="Izzatullayeva V."/>
            <person name="Mammadov A."/>
            <person name="Mammadov A."/>
            <person name="Sharifova S."/>
            <person name="Ojaghi J."/>
            <person name="Eynullazada K."/>
            <person name="Bayramov B."/>
            <person name="Abdulazimova A."/>
            <person name="Shahmuradov I."/>
        </authorList>
    </citation>
    <scope>NUCLEOTIDE SEQUENCE [LARGE SCALE GENOMIC DNA]</scope>
    <source>
        <strain evidence="4">cv. AG2017</strain>
        <tissue evidence="3">Leaf</tissue>
    </source>
</reference>
<accession>A0A2I0KH65</accession>
<keyword evidence="2" id="KW-1133">Transmembrane helix</keyword>